<dbReference type="Proteomes" id="UP000552097">
    <property type="component" value="Unassembled WGS sequence"/>
</dbReference>
<accession>A0A7W9M3J9</accession>
<dbReference type="InterPro" id="IPR007278">
    <property type="entry name" value="DUF397"/>
</dbReference>
<organism evidence="2 3">
    <name type="scientific">Saccharothrix ecbatanensis</name>
    <dbReference type="NCBI Taxonomy" id="1105145"/>
    <lineage>
        <taxon>Bacteria</taxon>
        <taxon>Bacillati</taxon>
        <taxon>Actinomycetota</taxon>
        <taxon>Actinomycetes</taxon>
        <taxon>Pseudonocardiales</taxon>
        <taxon>Pseudonocardiaceae</taxon>
        <taxon>Saccharothrix</taxon>
    </lineage>
</organism>
<protein>
    <recommendedName>
        <fullName evidence="1">DUF397 domain-containing protein</fullName>
    </recommendedName>
</protein>
<name>A0A7W9M3J9_9PSEU</name>
<comment type="caution">
    <text evidence="2">The sequence shown here is derived from an EMBL/GenBank/DDBJ whole genome shotgun (WGS) entry which is preliminary data.</text>
</comment>
<keyword evidence="3" id="KW-1185">Reference proteome</keyword>
<dbReference type="RefSeq" id="WP_184925049.1">
    <property type="nucleotide sequence ID" value="NZ_JACHMO010000001.1"/>
</dbReference>
<gene>
    <name evidence="2" type="ORF">F4560_005776</name>
</gene>
<feature type="domain" description="DUF397" evidence="1">
    <location>
        <begin position="6"/>
        <end position="54"/>
    </location>
</feature>
<sequence length="55" mass="6057">MDLTNANWRKSSRSSSQANCVEIAHVADRVAVRDSKNPDGPVLLVGKVDWSAFTR</sequence>
<reference evidence="2 3" key="1">
    <citation type="submission" date="2020-08" db="EMBL/GenBank/DDBJ databases">
        <title>Sequencing the genomes of 1000 actinobacteria strains.</title>
        <authorList>
            <person name="Klenk H.-P."/>
        </authorList>
    </citation>
    <scope>NUCLEOTIDE SEQUENCE [LARGE SCALE GENOMIC DNA]</scope>
    <source>
        <strain evidence="2 3">DSM 45486</strain>
    </source>
</reference>
<dbReference type="EMBL" id="JACHMO010000001">
    <property type="protein sequence ID" value="MBB5806008.1"/>
    <property type="molecule type" value="Genomic_DNA"/>
</dbReference>
<evidence type="ECO:0000313" key="2">
    <source>
        <dbReference type="EMBL" id="MBB5806008.1"/>
    </source>
</evidence>
<dbReference type="AlphaFoldDB" id="A0A7W9M3J9"/>
<evidence type="ECO:0000313" key="3">
    <source>
        <dbReference type="Proteomes" id="UP000552097"/>
    </source>
</evidence>
<proteinExistence type="predicted"/>
<evidence type="ECO:0000259" key="1">
    <source>
        <dbReference type="Pfam" id="PF04149"/>
    </source>
</evidence>
<dbReference type="Pfam" id="PF04149">
    <property type="entry name" value="DUF397"/>
    <property type="match status" value="1"/>
</dbReference>